<feature type="transmembrane region" description="Helical" evidence="3">
    <location>
        <begin position="196"/>
        <end position="217"/>
    </location>
</feature>
<dbReference type="AlphaFoldDB" id="A0A087U8N5"/>
<evidence type="ECO:0000313" key="6">
    <source>
        <dbReference type="Proteomes" id="UP000054359"/>
    </source>
</evidence>
<comment type="similarity">
    <text evidence="1">Belongs to the Bcl-2 family.</text>
</comment>
<reference evidence="5 6" key="1">
    <citation type="submission" date="2013-11" db="EMBL/GenBank/DDBJ databases">
        <title>Genome sequencing of Stegodyphus mimosarum.</title>
        <authorList>
            <person name="Bechsgaard J."/>
        </authorList>
    </citation>
    <scope>NUCLEOTIDE SEQUENCE [LARGE SCALE GENOMIC DNA]</scope>
</reference>
<dbReference type="OMA" id="RCIHEGK"/>
<accession>A0A087U8N5</accession>
<dbReference type="Proteomes" id="UP000054359">
    <property type="component" value="Unassembled WGS sequence"/>
</dbReference>
<keyword evidence="2" id="KW-0053">Apoptosis</keyword>
<dbReference type="InterPro" id="IPR036834">
    <property type="entry name" value="Bcl-2-like_sf"/>
</dbReference>
<dbReference type="Pfam" id="PF00452">
    <property type="entry name" value="Bcl-2"/>
    <property type="match status" value="1"/>
</dbReference>
<protein>
    <submittedName>
        <fullName evidence="5">Apoptosis regulator BAX</fullName>
    </submittedName>
</protein>
<keyword evidence="3" id="KW-0472">Membrane</keyword>
<evidence type="ECO:0000256" key="2">
    <source>
        <dbReference type="ARBA" id="ARBA00022703"/>
    </source>
</evidence>
<evidence type="ECO:0000313" key="5">
    <source>
        <dbReference type="EMBL" id="KFM73724.1"/>
    </source>
</evidence>
<evidence type="ECO:0000259" key="4">
    <source>
        <dbReference type="Pfam" id="PF00452"/>
    </source>
</evidence>
<keyword evidence="3" id="KW-0812">Transmembrane</keyword>
<name>A0A087U8N5_STEMI</name>
<dbReference type="OrthoDB" id="6080198at2759"/>
<dbReference type="InterPro" id="IPR002475">
    <property type="entry name" value="Bcl2-like"/>
</dbReference>
<gene>
    <name evidence="5" type="ORF">X975_26177</name>
</gene>
<dbReference type="GO" id="GO:0042981">
    <property type="term" value="P:regulation of apoptotic process"/>
    <property type="evidence" value="ECO:0007669"/>
    <property type="project" value="InterPro"/>
</dbReference>
<dbReference type="GO" id="GO:0006915">
    <property type="term" value="P:apoptotic process"/>
    <property type="evidence" value="ECO:0007669"/>
    <property type="project" value="UniProtKB-KW"/>
</dbReference>
<dbReference type="InterPro" id="IPR046371">
    <property type="entry name" value="Bcl-2_BH1-3"/>
</dbReference>
<evidence type="ECO:0000256" key="3">
    <source>
        <dbReference type="SAM" id="Phobius"/>
    </source>
</evidence>
<feature type="non-terminal residue" evidence="5">
    <location>
        <position position="221"/>
    </location>
</feature>
<keyword evidence="6" id="KW-1185">Reference proteome</keyword>
<organism evidence="5 6">
    <name type="scientific">Stegodyphus mimosarum</name>
    <name type="common">African social velvet spider</name>
    <dbReference type="NCBI Taxonomy" id="407821"/>
    <lineage>
        <taxon>Eukaryota</taxon>
        <taxon>Metazoa</taxon>
        <taxon>Ecdysozoa</taxon>
        <taxon>Arthropoda</taxon>
        <taxon>Chelicerata</taxon>
        <taxon>Arachnida</taxon>
        <taxon>Araneae</taxon>
        <taxon>Araneomorphae</taxon>
        <taxon>Entelegynae</taxon>
        <taxon>Eresoidea</taxon>
        <taxon>Eresidae</taxon>
        <taxon>Stegodyphus</taxon>
    </lineage>
</organism>
<sequence>MSIPVIPILHSPSKEEVDLEGQLLLKGFVSDRLAEAGVEDPIDFSTSVGNVSDKQSVSQAEVIPLTRLTPSGYHDSSLSSKGAKLKQWAEEFRNSPQRAKVKQEANETSLSDLNREHCQAFLSDYFKDSPDKWCLLSLFYYCSDVLLRCIHEGKNTLAREFFRWCLEFMVERVCKWVYEHGGWEKVFGIIWNTTTLVALIVLTGLGIVGIGCGIVYIRKHW</sequence>
<dbReference type="Gene3D" id="1.10.437.10">
    <property type="entry name" value="Blc2-like"/>
    <property type="match status" value="1"/>
</dbReference>
<proteinExistence type="inferred from homology"/>
<dbReference type="PROSITE" id="PS50062">
    <property type="entry name" value="BCL2_FAMILY"/>
    <property type="match status" value="1"/>
</dbReference>
<evidence type="ECO:0000256" key="1">
    <source>
        <dbReference type="ARBA" id="ARBA00009458"/>
    </source>
</evidence>
<dbReference type="SUPFAM" id="SSF56854">
    <property type="entry name" value="Bcl-2 inhibitors of programmed cell death"/>
    <property type="match status" value="1"/>
</dbReference>
<feature type="domain" description="Bcl-2 Bcl-2 homology region 1-3" evidence="4">
    <location>
        <begin position="107"/>
        <end position="183"/>
    </location>
</feature>
<dbReference type="EMBL" id="KK118735">
    <property type="protein sequence ID" value="KFM73724.1"/>
    <property type="molecule type" value="Genomic_DNA"/>
</dbReference>
<keyword evidence="3" id="KW-1133">Transmembrane helix</keyword>
<dbReference type="STRING" id="407821.A0A087U8N5"/>